<feature type="region of interest" description="Disordered" evidence="1">
    <location>
        <begin position="83"/>
        <end position="117"/>
    </location>
</feature>
<evidence type="ECO:0000313" key="3">
    <source>
        <dbReference type="Proteomes" id="UP000054538"/>
    </source>
</evidence>
<dbReference type="Proteomes" id="UP000054538">
    <property type="component" value="Unassembled WGS sequence"/>
</dbReference>
<gene>
    <name evidence="2" type="ORF">PAXRUDRAFT_21889</name>
</gene>
<dbReference type="EMBL" id="KN830734">
    <property type="protein sequence ID" value="KIK72526.1"/>
    <property type="molecule type" value="Genomic_DNA"/>
</dbReference>
<feature type="region of interest" description="Disordered" evidence="1">
    <location>
        <begin position="1"/>
        <end position="43"/>
    </location>
</feature>
<sequence length="117" mass="12132">MPKTLDMPHETISGAPADATNQITKSAGPTRPAGTPHIATSGNLSTVDFQARCGITDVSPTNHPAPHGAPYVGTAHRQHHPLTCAPQISSSGSHSSIDVRAHRGSTDVPTPNHAIPR</sequence>
<dbReference type="InParanoid" id="A0A0D0CP01"/>
<dbReference type="AlphaFoldDB" id="A0A0D0CP01"/>
<dbReference type="HOGENOM" id="CLU_2085557_0_0_1"/>
<feature type="region of interest" description="Disordered" evidence="1">
    <location>
        <begin position="55"/>
        <end position="74"/>
    </location>
</feature>
<proteinExistence type="predicted"/>
<name>A0A0D0CP01_9AGAM</name>
<evidence type="ECO:0000256" key="1">
    <source>
        <dbReference type="SAM" id="MobiDB-lite"/>
    </source>
</evidence>
<reference evidence="3" key="2">
    <citation type="submission" date="2015-01" db="EMBL/GenBank/DDBJ databases">
        <title>Evolutionary Origins and Diversification of the Mycorrhizal Mutualists.</title>
        <authorList>
            <consortium name="DOE Joint Genome Institute"/>
            <consortium name="Mycorrhizal Genomics Consortium"/>
            <person name="Kohler A."/>
            <person name="Kuo A."/>
            <person name="Nagy L.G."/>
            <person name="Floudas D."/>
            <person name="Copeland A."/>
            <person name="Barry K.W."/>
            <person name="Cichocki N."/>
            <person name="Veneault-Fourrey C."/>
            <person name="LaButti K."/>
            <person name="Lindquist E.A."/>
            <person name="Lipzen A."/>
            <person name="Lundell T."/>
            <person name="Morin E."/>
            <person name="Murat C."/>
            <person name="Riley R."/>
            <person name="Ohm R."/>
            <person name="Sun H."/>
            <person name="Tunlid A."/>
            <person name="Henrissat B."/>
            <person name="Grigoriev I.V."/>
            <person name="Hibbett D.S."/>
            <person name="Martin F."/>
        </authorList>
    </citation>
    <scope>NUCLEOTIDE SEQUENCE [LARGE SCALE GENOMIC DNA]</scope>
    <source>
        <strain evidence="3">Ve08.2h10</strain>
    </source>
</reference>
<protein>
    <submittedName>
        <fullName evidence="2">Uncharacterized protein</fullName>
    </submittedName>
</protein>
<keyword evidence="3" id="KW-1185">Reference proteome</keyword>
<organism evidence="2 3">
    <name type="scientific">Paxillus rubicundulus Ve08.2h10</name>
    <dbReference type="NCBI Taxonomy" id="930991"/>
    <lineage>
        <taxon>Eukaryota</taxon>
        <taxon>Fungi</taxon>
        <taxon>Dikarya</taxon>
        <taxon>Basidiomycota</taxon>
        <taxon>Agaricomycotina</taxon>
        <taxon>Agaricomycetes</taxon>
        <taxon>Agaricomycetidae</taxon>
        <taxon>Boletales</taxon>
        <taxon>Paxilineae</taxon>
        <taxon>Paxillaceae</taxon>
        <taxon>Paxillus</taxon>
    </lineage>
</organism>
<accession>A0A0D0CP01</accession>
<evidence type="ECO:0000313" key="2">
    <source>
        <dbReference type="EMBL" id="KIK72526.1"/>
    </source>
</evidence>
<reference evidence="2 3" key="1">
    <citation type="submission" date="2014-04" db="EMBL/GenBank/DDBJ databases">
        <authorList>
            <consortium name="DOE Joint Genome Institute"/>
            <person name="Kuo A."/>
            <person name="Kohler A."/>
            <person name="Jargeat P."/>
            <person name="Nagy L.G."/>
            <person name="Floudas D."/>
            <person name="Copeland A."/>
            <person name="Barry K.W."/>
            <person name="Cichocki N."/>
            <person name="Veneault-Fourrey C."/>
            <person name="LaButti K."/>
            <person name="Lindquist E.A."/>
            <person name="Lipzen A."/>
            <person name="Lundell T."/>
            <person name="Morin E."/>
            <person name="Murat C."/>
            <person name="Sun H."/>
            <person name="Tunlid A."/>
            <person name="Henrissat B."/>
            <person name="Grigoriev I.V."/>
            <person name="Hibbett D.S."/>
            <person name="Martin F."/>
            <person name="Nordberg H.P."/>
            <person name="Cantor M.N."/>
            <person name="Hua S.X."/>
        </authorList>
    </citation>
    <scope>NUCLEOTIDE SEQUENCE [LARGE SCALE GENOMIC DNA]</scope>
    <source>
        <strain evidence="2 3">Ve08.2h10</strain>
    </source>
</reference>